<proteinExistence type="predicted"/>
<feature type="compositionally biased region" description="Low complexity" evidence="4">
    <location>
        <begin position="1"/>
        <end position="28"/>
    </location>
</feature>
<dbReference type="Proteomes" id="UP001266305">
    <property type="component" value="Unassembled WGS sequence"/>
</dbReference>
<keyword evidence="6" id="KW-1185">Reference proteome</keyword>
<keyword evidence="3" id="KW-0597">Phosphoprotein</keyword>
<feature type="compositionally biased region" description="Polar residues" evidence="4">
    <location>
        <begin position="209"/>
        <end position="219"/>
    </location>
</feature>
<accession>A0ABQ9UW49</accession>
<feature type="region of interest" description="Disordered" evidence="4">
    <location>
        <begin position="208"/>
        <end position="259"/>
    </location>
</feature>
<evidence type="ECO:0000256" key="2">
    <source>
        <dbReference type="ARBA" id="ARBA00022490"/>
    </source>
</evidence>
<dbReference type="PANTHER" id="PTHR16308:SF19">
    <property type="entry name" value="UBIQUITIN-ASSOCIATED PROTEIN 2"/>
    <property type="match status" value="1"/>
</dbReference>
<feature type="compositionally biased region" description="Low complexity" evidence="4">
    <location>
        <begin position="249"/>
        <end position="258"/>
    </location>
</feature>
<comment type="subcellular location">
    <subcellularLocation>
        <location evidence="1">Cytoplasm</location>
    </subcellularLocation>
</comment>
<dbReference type="PANTHER" id="PTHR16308">
    <property type="entry name" value="UBIQUITIN ASSOCIATED PROTEIN 2-LIKE/LINGERER"/>
    <property type="match status" value="1"/>
</dbReference>
<evidence type="ECO:0000256" key="1">
    <source>
        <dbReference type="ARBA" id="ARBA00004496"/>
    </source>
</evidence>
<sequence>MYATSIITSCSLTSSSLSSASPVATSSSYDQSSVHNRIPYQSPVSPSESAPGTIMNGHSGGQSQQTLDTASSIPAPKTAGPPSAPRSGSSLPSTTTCTALPPSTSQHTGNLTGSSLSQLSSSLSSHQSSLSSAHTALSSSMSHTHASVENTPSLQSSATFSMAATSTSSSASSGASLSSSMHSANSLCLGGTPECIQQQHQGRAFGDLRQSTPKLSPTGASPAAQPVPCDVTKFGHGDSASPAPPTTPAQPQQSQLQTHYTAQQPFLNPALPPGYSYTGLPYYTGMPSAFQYGPTMFSLIASDIHVDNVAYFPTLEATLISYPTSSIVYLSLGKEG</sequence>
<organism evidence="5 6">
    <name type="scientific">Saguinus oedipus</name>
    <name type="common">Cotton-top tamarin</name>
    <name type="synonym">Oedipomidas oedipus</name>
    <dbReference type="NCBI Taxonomy" id="9490"/>
    <lineage>
        <taxon>Eukaryota</taxon>
        <taxon>Metazoa</taxon>
        <taxon>Chordata</taxon>
        <taxon>Craniata</taxon>
        <taxon>Vertebrata</taxon>
        <taxon>Euteleostomi</taxon>
        <taxon>Mammalia</taxon>
        <taxon>Eutheria</taxon>
        <taxon>Euarchontoglires</taxon>
        <taxon>Primates</taxon>
        <taxon>Haplorrhini</taxon>
        <taxon>Platyrrhini</taxon>
        <taxon>Cebidae</taxon>
        <taxon>Callitrichinae</taxon>
        <taxon>Saguinus</taxon>
    </lineage>
</organism>
<evidence type="ECO:0000256" key="4">
    <source>
        <dbReference type="SAM" id="MobiDB-lite"/>
    </source>
</evidence>
<gene>
    <name evidence="5" type="ORF">P7K49_018951</name>
</gene>
<name>A0ABQ9UW49_SAGOE</name>
<evidence type="ECO:0000313" key="5">
    <source>
        <dbReference type="EMBL" id="KAK2101285.1"/>
    </source>
</evidence>
<evidence type="ECO:0000256" key="3">
    <source>
        <dbReference type="ARBA" id="ARBA00022553"/>
    </source>
</evidence>
<feature type="region of interest" description="Disordered" evidence="4">
    <location>
        <begin position="134"/>
        <end position="153"/>
    </location>
</feature>
<protein>
    <submittedName>
        <fullName evidence="5">Uncharacterized protein</fullName>
    </submittedName>
</protein>
<evidence type="ECO:0000313" key="6">
    <source>
        <dbReference type="Proteomes" id="UP001266305"/>
    </source>
</evidence>
<keyword evidence="2" id="KW-0963">Cytoplasm</keyword>
<feature type="region of interest" description="Disordered" evidence="4">
    <location>
        <begin position="1"/>
        <end position="123"/>
    </location>
</feature>
<feature type="compositionally biased region" description="Low complexity" evidence="4">
    <location>
        <begin position="134"/>
        <end position="147"/>
    </location>
</feature>
<feature type="compositionally biased region" description="Low complexity" evidence="4">
    <location>
        <begin position="114"/>
        <end position="123"/>
    </location>
</feature>
<dbReference type="InterPro" id="IPR051833">
    <property type="entry name" value="TC-DDR_regulator"/>
</dbReference>
<feature type="compositionally biased region" description="Polar residues" evidence="4">
    <location>
        <begin position="61"/>
        <end position="72"/>
    </location>
</feature>
<dbReference type="EMBL" id="JASSZA010000009">
    <property type="protein sequence ID" value="KAK2101285.1"/>
    <property type="molecule type" value="Genomic_DNA"/>
</dbReference>
<feature type="compositionally biased region" description="Polar residues" evidence="4">
    <location>
        <begin position="94"/>
        <end position="113"/>
    </location>
</feature>
<comment type="caution">
    <text evidence="5">The sequence shown here is derived from an EMBL/GenBank/DDBJ whole genome shotgun (WGS) entry which is preliminary data.</text>
</comment>
<reference evidence="5 6" key="1">
    <citation type="submission" date="2023-05" db="EMBL/GenBank/DDBJ databases">
        <title>B98-5 Cell Line De Novo Hybrid Assembly: An Optical Mapping Approach.</title>
        <authorList>
            <person name="Kananen K."/>
            <person name="Auerbach J.A."/>
            <person name="Kautto E."/>
            <person name="Blachly J.S."/>
        </authorList>
    </citation>
    <scope>NUCLEOTIDE SEQUENCE [LARGE SCALE GENOMIC DNA]</scope>
    <source>
        <strain evidence="5">B95-8</strain>
        <tissue evidence="5">Cell line</tissue>
    </source>
</reference>